<keyword evidence="1 5" id="KW-0963">Cytoplasm</keyword>
<dbReference type="InterPro" id="IPR044672">
    <property type="entry name" value="MOCS2A"/>
</dbReference>
<dbReference type="InterPro" id="IPR003749">
    <property type="entry name" value="ThiS/MoaD-like"/>
</dbReference>
<feature type="modified residue" description="1-thioglycine; alternate" evidence="5">
    <location>
        <position position="117"/>
    </location>
</feature>
<dbReference type="InterPro" id="IPR028887">
    <property type="entry name" value="MOCS2A_euk"/>
</dbReference>
<dbReference type="InterPro" id="IPR012675">
    <property type="entry name" value="Beta-grasp_dom_sf"/>
</dbReference>
<comment type="similarity">
    <text evidence="5">Belongs to the MoaD family. MOCS2A subfamily.</text>
</comment>
<evidence type="ECO:0000256" key="1">
    <source>
        <dbReference type="ARBA" id="ARBA00022490"/>
    </source>
</evidence>
<protein>
    <recommendedName>
        <fullName evidence="5">Molybdopterin synthase sulfur carrier subunit</fullName>
    </recommendedName>
    <alternativeName>
        <fullName evidence="5">Common component for nitrate reductase and xanthine dehydrogenase protein G</fullName>
    </alternativeName>
    <alternativeName>
        <fullName evidence="5">Molybdenum cofactor synthesis protein 2 small subunit</fullName>
    </alternativeName>
    <alternativeName>
        <fullName evidence="5">Molybdenum cofactor synthesis protein 2A</fullName>
    </alternativeName>
    <alternativeName>
        <fullName evidence="5">Sulfur carrier protein MOCS2A</fullName>
        <shortName evidence="5">MOCS2A</shortName>
    </alternativeName>
</protein>
<evidence type="ECO:0000256" key="2">
    <source>
        <dbReference type="ARBA" id="ARBA00022553"/>
    </source>
</evidence>
<keyword evidence="3 5" id="KW-0547">Nucleotide-binding</keyword>
<dbReference type="AlphaFoldDB" id="A0A9N9PMP9"/>
<dbReference type="Pfam" id="PF02597">
    <property type="entry name" value="ThiS"/>
    <property type="match status" value="1"/>
</dbReference>
<keyword evidence="4 5" id="KW-0501">Molybdenum cofactor biosynthesis</keyword>
<comment type="subcellular location">
    <subcellularLocation>
        <location evidence="5">Cytoplasm</location>
    </subcellularLocation>
</comment>
<dbReference type="PANTHER" id="PTHR33359">
    <property type="entry name" value="MOLYBDOPTERIN SYNTHASE SULFUR CARRIER SUBUNIT"/>
    <property type="match status" value="1"/>
</dbReference>
<dbReference type="HAMAP" id="MF_03051">
    <property type="entry name" value="MOCS2A"/>
    <property type="match status" value="1"/>
</dbReference>
<dbReference type="GO" id="GO:0000166">
    <property type="term" value="F:nucleotide binding"/>
    <property type="evidence" value="ECO:0007669"/>
    <property type="project" value="UniProtKB-KW"/>
</dbReference>
<comment type="function">
    <text evidence="5">Acts as a sulfur carrier required for molybdopterin biosynthesis. Component of the molybdopterin synthase complex that catalyzes the conversion of precursor Z into molybdopterin by mediating the incorporation of 2 sulfur atoms into precursor Z to generate a dithiolene group. In the complex, serves as sulfur donor by being thiocarboxylated (-COSH) at its C-terminus by UBA4. After interaction with MOCS2B, the sulfur is then transferred to precursor Z to form molybdopterin.</text>
</comment>
<reference evidence="6" key="1">
    <citation type="submission" date="2021-07" db="EMBL/GenBank/DDBJ databases">
        <authorList>
            <person name="Durling M."/>
        </authorList>
    </citation>
    <scope>NUCLEOTIDE SEQUENCE</scope>
</reference>
<dbReference type="CDD" id="cd00754">
    <property type="entry name" value="Ubl_MoaD"/>
    <property type="match status" value="1"/>
</dbReference>
<dbReference type="SUPFAM" id="SSF54285">
    <property type="entry name" value="MoaD/ThiS"/>
    <property type="match status" value="1"/>
</dbReference>
<comment type="subunit">
    <text evidence="5">Heterotetramer; composed of 2 small (MOCS2A) and 2 large (MOCS2B) subunits.</text>
</comment>
<evidence type="ECO:0000313" key="6">
    <source>
        <dbReference type="EMBL" id="CAG8952596.1"/>
    </source>
</evidence>
<comment type="PTM">
    <text evidence="5">C-terminal thiocarboxylation occurs in 2 steps, it is first acyl-adenylated (-COAMP) via the hesA/moeB/thiF part of UBA4, then thiocarboxylated (-COSH) via the rhodanese domain of UBA4.</text>
</comment>
<evidence type="ECO:0000313" key="7">
    <source>
        <dbReference type="Proteomes" id="UP000696280"/>
    </source>
</evidence>
<dbReference type="GO" id="GO:1990133">
    <property type="term" value="C:molybdopterin adenylyltransferase complex"/>
    <property type="evidence" value="ECO:0007669"/>
    <property type="project" value="TreeGrafter"/>
</dbReference>
<dbReference type="PANTHER" id="PTHR33359:SF1">
    <property type="entry name" value="MOLYBDOPTERIN SYNTHASE SULFUR CARRIER SUBUNIT"/>
    <property type="match status" value="1"/>
</dbReference>
<dbReference type="GO" id="GO:0006777">
    <property type="term" value="P:Mo-molybdopterin cofactor biosynthetic process"/>
    <property type="evidence" value="ECO:0007669"/>
    <property type="project" value="UniProtKB-UniRule"/>
</dbReference>
<gene>
    <name evidence="5" type="primary">cnxG</name>
    <name evidence="6" type="ORF">HYFRA_00009702</name>
</gene>
<dbReference type="OrthoDB" id="5595860at2759"/>
<evidence type="ECO:0000256" key="5">
    <source>
        <dbReference type="HAMAP-Rule" id="MF_03051"/>
    </source>
</evidence>
<proteinExistence type="inferred from homology"/>
<evidence type="ECO:0000256" key="3">
    <source>
        <dbReference type="ARBA" id="ARBA00022741"/>
    </source>
</evidence>
<dbReference type="GO" id="GO:0030366">
    <property type="term" value="F:molybdopterin synthase activity"/>
    <property type="evidence" value="ECO:0007669"/>
    <property type="project" value="UniProtKB-UniRule"/>
</dbReference>
<dbReference type="EMBL" id="CAJVRL010000046">
    <property type="protein sequence ID" value="CAG8952596.1"/>
    <property type="molecule type" value="Genomic_DNA"/>
</dbReference>
<keyword evidence="7" id="KW-1185">Reference proteome</keyword>
<dbReference type="InterPro" id="IPR016155">
    <property type="entry name" value="Mopterin_synth/thiamin_S_b"/>
</dbReference>
<comment type="pathway">
    <text evidence="5">Cofactor biosynthesis; molybdopterin biosynthesis.</text>
</comment>
<name>A0A9N9PMP9_9HELO</name>
<evidence type="ECO:0000256" key="4">
    <source>
        <dbReference type="ARBA" id="ARBA00023150"/>
    </source>
</evidence>
<comment type="caution">
    <text evidence="6">The sequence shown here is derived from an EMBL/GenBank/DDBJ whole genome shotgun (WGS) entry which is preliminary data.</text>
</comment>
<feature type="modified residue" description="Glycyl adenylate; alternate" evidence="5">
    <location>
        <position position="117"/>
    </location>
</feature>
<organism evidence="6 7">
    <name type="scientific">Hymenoscyphus fraxineus</name>
    <dbReference type="NCBI Taxonomy" id="746836"/>
    <lineage>
        <taxon>Eukaryota</taxon>
        <taxon>Fungi</taxon>
        <taxon>Dikarya</taxon>
        <taxon>Ascomycota</taxon>
        <taxon>Pezizomycotina</taxon>
        <taxon>Leotiomycetes</taxon>
        <taxon>Helotiales</taxon>
        <taxon>Helotiaceae</taxon>
        <taxon>Hymenoscyphus</taxon>
    </lineage>
</organism>
<keyword evidence="2 5" id="KW-0597">Phosphoprotein</keyword>
<dbReference type="Proteomes" id="UP000696280">
    <property type="component" value="Unassembled WGS sequence"/>
</dbReference>
<accession>A0A9N9PMP9</accession>
<sequence>MRNSTIFRIQAVKRSTMSTAESEAGVNGQKSFTILYWGPATSYTLKEKETLLAHLPISTAKLFEMLEEKYAGIKSKVLESCMVTVNFKYVDVSDSASTELVINKGDEVAIIPPVSSG</sequence>
<dbReference type="GO" id="GO:1990140">
    <property type="term" value="C:molybdopterin synthase complex"/>
    <property type="evidence" value="ECO:0007669"/>
    <property type="project" value="UniProtKB-UniRule"/>
</dbReference>
<dbReference type="Gene3D" id="3.10.20.30">
    <property type="match status" value="1"/>
</dbReference>